<keyword evidence="7 9" id="KW-0030">Aminoacyl-tRNA synthetase</keyword>
<evidence type="ECO:0000259" key="11">
    <source>
        <dbReference type="PROSITE" id="PS50862"/>
    </source>
</evidence>
<proteinExistence type="inferred from homology"/>
<dbReference type="AlphaFoldDB" id="A0A953LCF2"/>
<dbReference type="Pfam" id="PF13393">
    <property type="entry name" value="tRNA-synt_His"/>
    <property type="match status" value="1"/>
</dbReference>
<evidence type="ECO:0000313" key="12">
    <source>
        <dbReference type="EMBL" id="MBY5959456.1"/>
    </source>
</evidence>
<dbReference type="PANTHER" id="PTHR11476">
    <property type="entry name" value="HISTIDYL-TRNA SYNTHETASE"/>
    <property type="match status" value="1"/>
</dbReference>
<comment type="catalytic activity">
    <reaction evidence="8 9">
        <text>tRNA(His) + L-histidine + ATP = L-histidyl-tRNA(His) + AMP + diphosphate + H(+)</text>
        <dbReference type="Rhea" id="RHEA:17313"/>
        <dbReference type="Rhea" id="RHEA-COMP:9665"/>
        <dbReference type="Rhea" id="RHEA-COMP:9689"/>
        <dbReference type="ChEBI" id="CHEBI:15378"/>
        <dbReference type="ChEBI" id="CHEBI:30616"/>
        <dbReference type="ChEBI" id="CHEBI:33019"/>
        <dbReference type="ChEBI" id="CHEBI:57595"/>
        <dbReference type="ChEBI" id="CHEBI:78442"/>
        <dbReference type="ChEBI" id="CHEBI:78527"/>
        <dbReference type="ChEBI" id="CHEBI:456215"/>
        <dbReference type="EC" id="6.1.1.21"/>
    </reaction>
</comment>
<keyword evidence="9" id="KW-0963">Cytoplasm</keyword>
<evidence type="ECO:0000256" key="5">
    <source>
        <dbReference type="ARBA" id="ARBA00022840"/>
    </source>
</evidence>
<keyword evidence="5 9" id="KW-0067">ATP-binding</keyword>
<dbReference type="InterPro" id="IPR045864">
    <property type="entry name" value="aa-tRNA-synth_II/BPL/LPL"/>
</dbReference>
<dbReference type="RefSeq" id="WP_222580993.1">
    <property type="nucleotide sequence ID" value="NZ_JAHVHU010000014.1"/>
</dbReference>
<keyword evidence="3 9" id="KW-0436">Ligase</keyword>
<dbReference type="InterPro" id="IPR015807">
    <property type="entry name" value="His-tRNA-ligase"/>
</dbReference>
<keyword evidence="13" id="KW-1185">Reference proteome</keyword>
<reference evidence="12" key="1">
    <citation type="submission" date="2021-06" db="EMBL/GenBank/DDBJ databases">
        <title>44 bacteria genomes isolated from Dapeng, Shenzhen.</title>
        <authorList>
            <person name="Zheng W."/>
            <person name="Yu S."/>
            <person name="Huang Y."/>
        </authorList>
    </citation>
    <scope>NUCLEOTIDE SEQUENCE</scope>
    <source>
        <strain evidence="12">DP5N28-2</strain>
    </source>
</reference>
<evidence type="ECO:0000256" key="8">
    <source>
        <dbReference type="ARBA" id="ARBA00047639"/>
    </source>
</evidence>
<evidence type="ECO:0000313" key="13">
    <source>
        <dbReference type="Proteomes" id="UP000753961"/>
    </source>
</evidence>
<feature type="binding site" evidence="10">
    <location>
        <position position="287"/>
    </location>
    <ligand>
        <name>L-histidine</name>
        <dbReference type="ChEBI" id="CHEBI:57595"/>
    </ligand>
</feature>
<dbReference type="InterPro" id="IPR004516">
    <property type="entry name" value="HisRS/HisZ"/>
</dbReference>
<accession>A0A953LCF2</accession>
<dbReference type="InterPro" id="IPR006195">
    <property type="entry name" value="aa-tRNA-synth_II"/>
</dbReference>
<dbReference type="PROSITE" id="PS50862">
    <property type="entry name" value="AA_TRNA_LIGASE_II"/>
    <property type="match status" value="1"/>
</dbReference>
<dbReference type="Gene3D" id="3.40.50.800">
    <property type="entry name" value="Anticodon-binding domain"/>
    <property type="match status" value="1"/>
</dbReference>
<dbReference type="SUPFAM" id="SSF55681">
    <property type="entry name" value="Class II aaRS and biotin synthetases"/>
    <property type="match status" value="1"/>
</dbReference>
<dbReference type="Gene3D" id="3.30.930.10">
    <property type="entry name" value="Bira Bifunctional Protein, Domain 2"/>
    <property type="match status" value="1"/>
</dbReference>
<gene>
    <name evidence="9 12" type="primary">hisS</name>
    <name evidence="12" type="ORF">KUV50_14995</name>
</gene>
<dbReference type="CDD" id="cd00859">
    <property type="entry name" value="HisRS_anticodon"/>
    <property type="match status" value="1"/>
</dbReference>
<feature type="binding site" evidence="10">
    <location>
        <position position="144"/>
    </location>
    <ligand>
        <name>L-histidine</name>
        <dbReference type="ChEBI" id="CHEBI:57595"/>
    </ligand>
</feature>
<dbReference type="InterPro" id="IPR036621">
    <property type="entry name" value="Anticodon-bd_dom_sf"/>
</dbReference>
<dbReference type="Proteomes" id="UP000753961">
    <property type="component" value="Unassembled WGS sequence"/>
</dbReference>
<evidence type="ECO:0000256" key="1">
    <source>
        <dbReference type="ARBA" id="ARBA00008226"/>
    </source>
</evidence>
<organism evidence="12 13">
    <name type="scientific">Membranihabitans marinus</name>
    <dbReference type="NCBI Taxonomy" id="1227546"/>
    <lineage>
        <taxon>Bacteria</taxon>
        <taxon>Pseudomonadati</taxon>
        <taxon>Bacteroidota</taxon>
        <taxon>Saprospiria</taxon>
        <taxon>Saprospirales</taxon>
        <taxon>Saprospiraceae</taxon>
        <taxon>Membranihabitans</taxon>
    </lineage>
</organism>
<dbReference type="GO" id="GO:0005737">
    <property type="term" value="C:cytoplasm"/>
    <property type="evidence" value="ECO:0007669"/>
    <property type="project" value="UniProtKB-SubCell"/>
</dbReference>
<evidence type="ECO:0000256" key="7">
    <source>
        <dbReference type="ARBA" id="ARBA00023146"/>
    </source>
</evidence>
<comment type="subcellular location">
    <subcellularLocation>
        <location evidence="9">Cytoplasm</location>
    </subcellularLocation>
</comment>
<feature type="binding site" evidence="10">
    <location>
        <begin position="291"/>
        <end position="292"/>
    </location>
    <ligand>
        <name>L-histidine</name>
        <dbReference type="ChEBI" id="CHEBI:57595"/>
    </ligand>
</feature>
<evidence type="ECO:0000256" key="3">
    <source>
        <dbReference type="ARBA" id="ARBA00022598"/>
    </source>
</evidence>
<evidence type="ECO:0000256" key="4">
    <source>
        <dbReference type="ARBA" id="ARBA00022741"/>
    </source>
</evidence>
<protein>
    <recommendedName>
        <fullName evidence="9">Histidine--tRNA ligase</fullName>
        <ecNumber evidence="9">6.1.1.21</ecNumber>
    </recommendedName>
    <alternativeName>
        <fullName evidence="9">Histidyl-tRNA synthetase</fullName>
        <shortName evidence="9">HisRS</shortName>
    </alternativeName>
</protein>
<dbReference type="HAMAP" id="MF_00127">
    <property type="entry name" value="His_tRNA_synth"/>
    <property type="match status" value="1"/>
</dbReference>
<comment type="subunit">
    <text evidence="2 9">Homodimer.</text>
</comment>
<dbReference type="SUPFAM" id="SSF52954">
    <property type="entry name" value="Class II aaRS ABD-related"/>
    <property type="match status" value="1"/>
</dbReference>
<dbReference type="InterPro" id="IPR033656">
    <property type="entry name" value="HisRS_anticodon"/>
</dbReference>
<dbReference type="InterPro" id="IPR004154">
    <property type="entry name" value="Anticodon-bd"/>
</dbReference>
<comment type="caution">
    <text evidence="12">The sequence shown here is derived from an EMBL/GenBank/DDBJ whole genome shotgun (WGS) entry which is preliminary data.</text>
</comment>
<dbReference type="PANTHER" id="PTHR11476:SF7">
    <property type="entry name" value="HISTIDINE--TRNA LIGASE"/>
    <property type="match status" value="1"/>
</dbReference>
<dbReference type="EMBL" id="JAHVHU010000014">
    <property type="protein sequence ID" value="MBY5959456.1"/>
    <property type="molecule type" value="Genomic_DNA"/>
</dbReference>
<dbReference type="GO" id="GO:0006427">
    <property type="term" value="P:histidyl-tRNA aminoacylation"/>
    <property type="evidence" value="ECO:0007669"/>
    <property type="project" value="UniProtKB-UniRule"/>
</dbReference>
<keyword evidence="6 9" id="KW-0648">Protein biosynthesis</keyword>
<dbReference type="InterPro" id="IPR041715">
    <property type="entry name" value="HisRS-like_core"/>
</dbReference>
<feature type="binding site" evidence="10">
    <location>
        <position position="148"/>
    </location>
    <ligand>
        <name>L-histidine</name>
        <dbReference type="ChEBI" id="CHEBI:57595"/>
    </ligand>
</feature>
<evidence type="ECO:0000256" key="10">
    <source>
        <dbReference type="PIRSR" id="PIRSR001549-1"/>
    </source>
</evidence>
<dbReference type="PIRSF" id="PIRSF001549">
    <property type="entry name" value="His-tRNA_synth"/>
    <property type="match status" value="1"/>
</dbReference>
<dbReference type="GO" id="GO:0005524">
    <property type="term" value="F:ATP binding"/>
    <property type="evidence" value="ECO:0007669"/>
    <property type="project" value="UniProtKB-UniRule"/>
</dbReference>
<feature type="binding site" evidence="10">
    <location>
        <position position="130"/>
    </location>
    <ligand>
        <name>L-histidine</name>
        <dbReference type="ChEBI" id="CHEBI:57595"/>
    </ligand>
</feature>
<dbReference type="NCBIfam" id="TIGR00442">
    <property type="entry name" value="hisS"/>
    <property type="match status" value="1"/>
</dbReference>
<name>A0A953LCF2_9BACT</name>
<comment type="similarity">
    <text evidence="1 9">Belongs to the class-II aminoacyl-tRNA synthetase family.</text>
</comment>
<evidence type="ECO:0000256" key="9">
    <source>
        <dbReference type="HAMAP-Rule" id="MF_00127"/>
    </source>
</evidence>
<sequence length="449" mass="51162">MNVGLPKGTRDFGPEELFKRRYIFNTIQKYFELYGYSPIETPSMENLSTLLGKYGDEGDQLLFKVLNNGDYLKKVPGDILADKDSTKATKHLAKRGLRYDLTIPFARYAVMHRNDINLPFKRYQIQPVWRADRPQKGRYQEFFQCDADVIGADSLQYEAECVLLFDQVFAELGLRVDIRINNRKLLSALCQKINAFDQLSSITTAIDKLDKVGFEGVQNILEKEGLSHDQINTIEQYLNAEHLQEIADMFQHEEEGQQGISEINQVYTFLDGKTLQNKLTFDPTLARGLSYYTGAILEVRSSEAEMGSIGGGGRYDNLTALFGGEKLGGMGISFGAERIYDIMEELHLLDKAQMEAPVLILTLDEKYHAYGFDILQQLRAKGIRSDLYPSGAKMKKQMKYANRINARYIMILGPEEWENKEIAIKNMITGKQYNVNIDDAVDIILEKTE</sequence>
<dbReference type="CDD" id="cd00773">
    <property type="entry name" value="HisRS-like_core"/>
    <property type="match status" value="1"/>
</dbReference>
<dbReference type="GO" id="GO:0004821">
    <property type="term" value="F:histidine-tRNA ligase activity"/>
    <property type="evidence" value="ECO:0007669"/>
    <property type="project" value="UniProtKB-UniRule"/>
</dbReference>
<evidence type="ECO:0000256" key="6">
    <source>
        <dbReference type="ARBA" id="ARBA00022917"/>
    </source>
</evidence>
<evidence type="ECO:0000256" key="2">
    <source>
        <dbReference type="ARBA" id="ARBA00011738"/>
    </source>
</evidence>
<dbReference type="Pfam" id="PF03129">
    <property type="entry name" value="HGTP_anticodon"/>
    <property type="match status" value="1"/>
</dbReference>
<dbReference type="EC" id="6.1.1.21" evidence="9"/>
<feature type="binding site" evidence="10">
    <location>
        <begin position="100"/>
        <end position="102"/>
    </location>
    <ligand>
        <name>L-histidine</name>
        <dbReference type="ChEBI" id="CHEBI:57595"/>
    </ligand>
</feature>
<feature type="domain" description="Aminoacyl-transfer RNA synthetases class-II family profile" evidence="11">
    <location>
        <begin position="1"/>
        <end position="357"/>
    </location>
</feature>
<keyword evidence="4 9" id="KW-0547">Nucleotide-binding</keyword>